<name>A0A5N0UW81_9PSEU</name>
<dbReference type="NCBIfam" id="TIGR03621">
    <property type="entry name" value="F420_MSMEG_2516"/>
    <property type="match status" value="1"/>
</dbReference>
<evidence type="ECO:0000256" key="4">
    <source>
        <dbReference type="ARBA" id="ARBA00023033"/>
    </source>
</evidence>
<dbReference type="PANTHER" id="PTHR42847">
    <property type="entry name" value="ALKANESULFONATE MONOOXYGENASE"/>
    <property type="match status" value="1"/>
</dbReference>
<dbReference type="EMBL" id="VMNW02000051">
    <property type="protein sequence ID" value="KAA9156231.1"/>
    <property type="molecule type" value="Genomic_DNA"/>
</dbReference>
<gene>
    <name evidence="6" type="ORF">FPZ12_028340</name>
</gene>
<keyword evidence="3" id="KW-0560">Oxidoreductase</keyword>
<accession>A0A5N0UW81</accession>
<dbReference type="InterPro" id="IPR050172">
    <property type="entry name" value="SsuD_RutA_monooxygenase"/>
</dbReference>
<dbReference type="PANTHER" id="PTHR42847:SF4">
    <property type="entry name" value="ALKANESULFONATE MONOOXYGENASE-RELATED"/>
    <property type="match status" value="1"/>
</dbReference>
<protein>
    <submittedName>
        <fullName evidence="6">TIGR03621 family F420-dependent LLM class oxidoreductase</fullName>
    </submittedName>
</protein>
<dbReference type="SUPFAM" id="SSF51679">
    <property type="entry name" value="Bacterial luciferase-like"/>
    <property type="match status" value="1"/>
</dbReference>
<sequence>MTGKRPFRFGVQATKAASAARWREFARQAENLGYGTLFAADHYLGRGPASRAARQPPQHLAPIAALAAAAAVTTTLRIGCRVFCVDYHVPAVLAKEIATLDLLSDGRLEFGVGAGWSEPEYRAIGLEFAPAARRVTKLEEVVALVKAHCSGEELARKGECVNVTGYAGLPLPVQRPHPPVMIGGARRRVLSLAAREADIVSISNVPFTADAAREALRRLGFVRDAAGDRFAGLDIESSPFFTEVTDEPDAALERVASLMGVSPDVVREHPNVLIGSVAAIVDQVQARRETFGVNYVTVQQAQLERFAPVVAALTGR</sequence>
<dbReference type="Gene3D" id="3.20.20.30">
    <property type="entry name" value="Luciferase-like domain"/>
    <property type="match status" value="1"/>
</dbReference>
<dbReference type="InterPro" id="IPR011251">
    <property type="entry name" value="Luciferase-like_dom"/>
</dbReference>
<feature type="domain" description="Luciferase-like" evidence="5">
    <location>
        <begin position="7"/>
        <end position="259"/>
    </location>
</feature>
<comment type="caution">
    <text evidence="6">The sequence shown here is derived from an EMBL/GenBank/DDBJ whole genome shotgun (WGS) entry which is preliminary data.</text>
</comment>
<reference evidence="6" key="1">
    <citation type="submission" date="2019-09" db="EMBL/GenBank/DDBJ databases">
        <authorList>
            <person name="Teo W.F.A."/>
            <person name="Duangmal K."/>
        </authorList>
    </citation>
    <scope>NUCLEOTIDE SEQUENCE [LARGE SCALE GENOMIC DNA]</scope>
    <source>
        <strain evidence="6">K81G1</strain>
    </source>
</reference>
<keyword evidence="2" id="KW-0288">FMN</keyword>
<evidence type="ECO:0000256" key="2">
    <source>
        <dbReference type="ARBA" id="ARBA00022643"/>
    </source>
</evidence>
<evidence type="ECO:0000313" key="7">
    <source>
        <dbReference type="Proteomes" id="UP000319769"/>
    </source>
</evidence>
<keyword evidence="4" id="KW-0503">Monooxygenase</keyword>
<dbReference type="InterPro" id="IPR019923">
    <property type="entry name" value="Lucif-like_OxRdtase_MSMEG_2516"/>
</dbReference>
<evidence type="ECO:0000256" key="3">
    <source>
        <dbReference type="ARBA" id="ARBA00023002"/>
    </source>
</evidence>
<dbReference type="InterPro" id="IPR036661">
    <property type="entry name" value="Luciferase-like_sf"/>
</dbReference>
<keyword evidence="7" id="KW-1185">Reference proteome</keyword>
<evidence type="ECO:0000256" key="1">
    <source>
        <dbReference type="ARBA" id="ARBA00022630"/>
    </source>
</evidence>
<organism evidence="6 7">
    <name type="scientific">Amycolatopsis acidicola</name>
    <dbReference type="NCBI Taxonomy" id="2596893"/>
    <lineage>
        <taxon>Bacteria</taxon>
        <taxon>Bacillati</taxon>
        <taxon>Actinomycetota</taxon>
        <taxon>Actinomycetes</taxon>
        <taxon>Pseudonocardiales</taxon>
        <taxon>Pseudonocardiaceae</taxon>
        <taxon>Amycolatopsis</taxon>
    </lineage>
</organism>
<dbReference type="GO" id="GO:0046306">
    <property type="term" value="P:alkanesulfonate catabolic process"/>
    <property type="evidence" value="ECO:0007669"/>
    <property type="project" value="TreeGrafter"/>
</dbReference>
<dbReference type="Proteomes" id="UP000319769">
    <property type="component" value="Unassembled WGS sequence"/>
</dbReference>
<dbReference type="RefSeq" id="WP_144757994.1">
    <property type="nucleotide sequence ID" value="NZ_VMNW02000051.1"/>
</dbReference>
<dbReference type="GO" id="GO:0008726">
    <property type="term" value="F:alkanesulfonate monooxygenase activity"/>
    <property type="evidence" value="ECO:0007669"/>
    <property type="project" value="TreeGrafter"/>
</dbReference>
<dbReference type="AlphaFoldDB" id="A0A5N0UW81"/>
<dbReference type="OrthoDB" id="4288123at2"/>
<dbReference type="Pfam" id="PF00296">
    <property type="entry name" value="Bac_luciferase"/>
    <property type="match status" value="1"/>
</dbReference>
<proteinExistence type="predicted"/>
<evidence type="ECO:0000313" key="6">
    <source>
        <dbReference type="EMBL" id="KAA9156231.1"/>
    </source>
</evidence>
<keyword evidence="1" id="KW-0285">Flavoprotein</keyword>
<evidence type="ECO:0000259" key="5">
    <source>
        <dbReference type="Pfam" id="PF00296"/>
    </source>
</evidence>